<dbReference type="GO" id="GO:0007005">
    <property type="term" value="P:mitochondrion organization"/>
    <property type="evidence" value="ECO:0007669"/>
    <property type="project" value="TreeGrafter"/>
</dbReference>
<comment type="similarity">
    <text evidence="1">Belongs to the peptidase S16 family.</text>
</comment>
<dbReference type="InterPro" id="IPR020568">
    <property type="entry name" value="Ribosomal_Su5_D2-typ_SF"/>
</dbReference>
<dbReference type="PROSITE" id="PS51786">
    <property type="entry name" value="LON_PROTEOLYTIC"/>
    <property type="match status" value="1"/>
</dbReference>
<keyword evidence="1" id="KW-0645">Protease</keyword>
<name>A0A6B2LUX4_9EUKA</name>
<dbReference type="EMBL" id="GIBP01011778">
    <property type="protein sequence ID" value="NDV40747.1"/>
    <property type="molecule type" value="Transcribed_RNA"/>
</dbReference>
<dbReference type="InterPro" id="IPR008269">
    <property type="entry name" value="Lon_proteolytic"/>
</dbReference>
<accession>A0A6B2LUX4</accession>
<dbReference type="Gene3D" id="3.30.230.10">
    <property type="match status" value="1"/>
</dbReference>
<dbReference type="PANTHER" id="PTHR43718:SF2">
    <property type="entry name" value="LON PROTEASE HOMOLOG, MITOCHONDRIAL"/>
    <property type="match status" value="1"/>
</dbReference>
<evidence type="ECO:0000256" key="1">
    <source>
        <dbReference type="PROSITE-ProRule" id="PRU01122"/>
    </source>
</evidence>
<evidence type="ECO:0000313" key="3">
    <source>
        <dbReference type="EMBL" id="NDV40747.1"/>
    </source>
</evidence>
<sequence length="86" mass="9212">MHMNWLHGATPKEGPSGAVTIVTSLLSIALNTPVPADITMTGEVTLNGKVLCIGGVRSKTVAGIRAGAKRFIFHQSTRTGKRRWLE</sequence>
<dbReference type="GO" id="GO:0005524">
    <property type="term" value="F:ATP binding"/>
    <property type="evidence" value="ECO:0007669"/>
    <property type="project" value="InterPro"/>
</dbReference>
<organism evidence="3">
    <name type="scientific">Arcella intermedia</name>
    <dbReference type="NCBI Taxonomy" id="1963864"/>
    <lineage>
        <taxon>Eukaryota</taxon>
        <taxon>Amoebozoa</taxon>
        <taxon>Tubulinea</taxon>
        <taxon>Elardia</taxon>
        <taxon>Arcellinida</taxon>
        <taxon>Sphaerothecina</taxon>
        <taxon>Arcellidae</taxon>
        <taxon>Arcella</taxon>
    </lineage>
</organism>
<evidence type="ECO:0000259" key="2">
    <source>
        <dbReference type="PROSITE" id="PS51786"/>
    </source>
</evidence>
<dbReference type="GO" id="GO:0006515">
    <property type="term" value="P:protein quality control for misfolded or incompletely synthesized proteins"/>
    <property type="evidence" value="ECO:0007669"/>
    <property type="project" value="TreeGrafter"/>
</dbReference>
<keyword evidence="1" id="KW-0378">Hydrolase</keyword>
<dbReference type="GO" id="GO:0003697">
    <property type="term" value="F:single-stranded DNA binding"/>
    <property type="evidence" value="ECO:0007669"/>
    <property type="project" value="TreeGrafter"/>
</dbReference>
<dbReference type="Pfam" id="PF05362">
    <property type="entry name" value="Lon_C"/>
    <property type="match status" value="1"/>
</dbReference>
<dbReference type="GO" id="GO:0005759">
    <property type="term" value="C:mitochondrial matrix"/>
    <property type="evidence" value="ECO:0007669"/>
    <property type="project" value="TreeGrafter"/>
</dbReference>
<dbReference type="GO" id="GO:0051131">
    <property type="term" value="P:chaperone-mediated protein complex assembly"/>
    <property type="evidence" value="ECO:0007669"/>
    <property type="project" value="TreeGrafter"/>
</dbReference>
<feature type="active site" evidence="1">
    <location>
        <position position="59"/>
    </location>
</feature>
<dbReference type="PRINTS" id="PR00830">
    <property type="entry name" value="ENDOLAPTASE"/>
</dbReference>
<feature type="domain" description="Lon proteolytic" evidence="2">
    <location>
        <begin position="1"/>
        <end position="86"/>
    </location>
</feature>
<dbReference type="GO" id="GO:0004252">
    <property type="term" value="F:serine-type endopeptidase activity"/>
    <property type="evidence" value="ECO:0007669"/>
    <property type="project" value="UniProtKB-UniRule"/>
</dbReference>
<dbReference type="InterPro" id="IPR027065">
    <property type="entry name" value="Lon_Prtase"/>
</dbReference>
<dbReference type="PANTHER" id="PTHR43718">
    <property type="entry name" value="LON PROTEASE"/>
    <property type="match status" value="1"/>
</dbReference>
<dbReference type="AlphaFoldDB" id="A0A6B2LUX4"/>
<feature type="active site" evidence="1">
    <location>
        <position position="16"/>
    </location>
</feature>
<dbReference type="GO" id="GO:0004176">
    <property type="term" value="F:ATP-dependent peptidase activity"/>
    <property type="evidence" value="ECO:0007669"/>
    <property type="project" value="UniProtKB-UniRule"/>
</dbReference>
<reference evidence="3" key="1">
    <citation type="journal article" date="2020" name="J. Eukaryot. Microbiol.">
        <title>De novo Sequencing, Assembly and Annotation of the Transcriptome for the Free-Living Testate Amoeba Arcella intermedia.</title>
        <authorList>
            <person name="Ribeiro G.M."/>
            <person name="Porfirio-Sousa A.L."/>
            <person name="Maurer-Alcala X.X."/>
            <person name="Katz L.A."/>
            <person name="Lahr D.J.G."/>
        </authorList>
    </citation>
    <scope>NUCLEOTIDE SEQUENCE</scope>
</reference>
<dbReference type="InterPro" id="IPR014721">
    <property type="entry name" value="Ribsml_uS5_D2-typ_fold_subgr"/>
</dbReference>
<dbReference type="SUPFAM" id="SSF54211">
    <property type="entry name" value="Ribosomal protein S5 domain 2-like"/>
    <property type="match status" value="1"/>
</dbReference>
<keyword evidence="1" id="KW-0720">Serine protease</keyword>
<proteinExistence type="inferred from homology"/>
<protein>
    <recommendedName>
        <fullName evidence="2">Lon proteolytic domain-containing protein</fullName>
    </recommendedName>
</protein>